<sequence length="120" mass="13182">MVSSLSFSCLGSEETQRKVSATHTKPCAVTSFPNMHFAPPQTNFSFHYADPHYGGLLATPYLPHAPCTHGMLTFSSQLIIVAEHAPFKCSLRFYFWCSSSSNGIRSIIILHACNQSIIAS</sequence>
<gene>
    <name evidence="1" type="ORF">F2Q70_00045339</name>
</gene>
<protein>
    <submittedName>
        <fullName evidence="1">Uncharacterized protein</fullName>
    </submittedName>
</protein>
<dbReference type="AlphaFoldDB" id="A0A8S9KMX1"/>
<dbReference type="EMBL" id="QGKY02000164">
    <property type="protein sequence ID" value="KAF2595382.1"/>
    <property type="molecule type" value="Genomic_DNA"/>
</dbReference>
<comment type="caution">
    <text evidence="1">The sequence shown here is derived from an EMBL/GenBank/DDBJ whole genome shotgun (WGS) entry which is preliminary data.</text>
</comment>
<evidence type="ECO:0000313" key="1">
    <source>
        <dbReference type="EMBL" id="KAF2595382.1"/>
    </source>
</evidence>
<accession>A0A8S9KMX1</accession>
<name>A0A8S9KMX1_BRACR</name>
<reference evidence="1" key="1">
    <citation type="submission" date="2019-12" db="EMBL/GenBank/DDBJ databases">
        <title>Genome sequencing and annotation of Brassica cretica.</title>
        <authorList>
            <person name="Studholme D.J."/>
            <person name="Sarris P.F."/>
        </authorList>
    </citation>
    <scope>NUCLEOTIDE SEQUENCE</scope>
    <source>
        <strain evidence="1">PFS-102/07</strain>
        <tissue evidence="1">Leaf</tissue>
    </source>
</reference>
<organism evidence="1">
    <name type="scientific">Brassica cretica</name>
    <name type="common">Mustard</name>
    <dbReference type="NCBI Taxonomy" id="69181"/>
    <lineage>
        <taxon>Eukaryota</taxon>
        <taxon>Viridiplantae</taxon>
        <taxon>Streptophyta</taxon>
        <taxon>Embryophyta</taxon>
        <taxon>Tracheophyta</taxon>
        <taxon>Spermatophyta</taxon>
        <taxon>Magnoliopsida</taxon>
        <taxon>eudicotyledons</taxon>
        <taxon>Gunneridae</taxon>
        <taxon>Pentapetalae</taxon>
        <taxon>rosids</taxon>
        <taxon>malvids</taxon>
        <taxon>Brassicales</taxon>
        <taxon>Brassicaceae</taxon>
        <taxon>Brassiceae</taxon>
        <taxon>Brassica</taxon>
    </lineage>
</organism>
<proteinExistence type="predicted"/>